<evidence type="ECO:0000256" key="17">
    <source>
        <dbReference type="PIRSR" id="PIRSR036426-1"/>
    </source>
</evidence>
<feature type="binding site" evidence="16">
    <location>
        <position position="383"/>
    </location>
    <ligand>
        <name>S-adenosyl-L-methionine</name>
        <dbReference type="ChEBI" id="CHEBI:59789"/>
    </ligand>
</feature>
<feature type="domain" description="Sirohaem synthase dimerisation" evidence="20">
    <location>
        <begin position="151"/>
        <end position="205"/>
    </location>
</feature>
<comment type="catalytic activity">
    <reaction evidence="14 16">
        <text>precorrin-2 + NAD(+) = sirohydrochlorin + NADH + 2 H(+)</text>
        <dbReference type="Rhea" id="RHEA:15613"/>
        <dbReference type="ChEBI" id="CHEBI:15378"/>
        <dbReference type="ChEBI" id="CHEBI:57540"/>
        <dbReference type="ChEBI" id="CHEBI:57945"/>
        <dbReference type="ChEBI" id="CHEBI:58351"/>
        <dbReference type="ChEBI" id="CHEBI:58827"/>
        <dbReference type="EC" id="1.3.1.76"/>
    </reaction>
</comment>
<comment type="function">
    <text evidence="16">Multifunctional enzyme that catalyzes the SAM-dependent methylations of uroporphyrinogen III at position C-2 and C-7 to form precorrin-2 via precorrin-1. Then it catalyzes the NAD-dependent ring dehydrogenation of precorrin-2 to yield sirohydrochlorin. Finally, it catalyzes the ferrochelation of sirohydrochlorin to yield siroheme.</text>
</comment>
<comment type="pathway">
    <text evidence="15 16">Cofactor biosynthesis; adenosylcobalamin biosynthesis; precorrin-2 from uroporphyrinogen III: step 1/1.</text>
</comment>
<dbReference type="UniPathway" id="UPA00262">
    <property type="reaction ID" value="UER00211"/>
</dbReference>
<evidence type="ECO:0000256" key="18">
    <source>
        <dbReference type="RuleBase" id="RU003960"/>
    </source>
</evidence>
<evidence type="ECO:0000256" key="13">
    <source>
        <dbReference type="ARBA" id="ARBA00025705"/>
    </source>
</evidence>
<dbReference type="CDD" id="cd11642">
    <property type="entry name" value="SUMT"/>
    <property type="match status" value="1"/>
</dbReference>
<name>A0A4Q9R9V4_9GAMM</name>
<dbReference type="Pfam" id="PF13241">
    <property type="entry name" value="NAD_binding_7"/>
    <property type="match status" value="1"/>
</dbReference>
<dbReference type="GO" id="GO:0019354">
    <property type="term" value="P:siroheme biosynthetic process"/>
    <property type="evidence" value="ECO:0007669"/>
    <property type="project" value="UniProtKB-UniRule"/>
</dbReference>
<evidence type="ECO:0000256" key="8">
    <source>
        <dbReference type="ARBA" id="ARBA00023002"/>
    </source>
</evidence>
<dbReference type="InterPro" id="IPR050161">
    <property type="entry name" value="Siro_Cobalamin_biosynth"/>
</dbReference>
<dbReference type="InterPro" id="IPR028281">
    <property type="entry name" value="Sirohaem_synthase_central"/>
</dbReference>
<feature type="active site" description="Proton donor" evidence="16 17">
    <location>
        <position position="270"/>
    </location>
</feature>
<evidence type="ECO:0000256" key="1">
    <source>
        <dbReference type="ARBA" id="ARBA00005010"/>
    </source>
</evidence>
<comment type="catalytic activity">
    <reaction evidence="16">
        <text>uroporphyrinogen III + 2 S-adenosyl-L-methionine = precorrin-2 + 2 S-adenosyl-L-homocysteine + H(+)</text>
        <dbReference type="Rhea" id="RHEA:32459"/>
        <dbReference type="ChEBI" id="CHEBI:15378"/>
        <dbReference type="ChEBI" id="CHEBI:57308"/>
        <dbReference type="ChEBI" id="CHEBI:57856"/>
        <dbReference type="ChEBI" id="CHEBI:58827"/>
        <dbReference type="ChEBI" id="CHEBI:59789"/>
        <dbReference type="EC" id="2.1.1.107"/>
    </reaction>
</comment>
<feature type="modified residue" description="Phosphoserine" evidence="16">
    <location>
        <position position="128"/>
    </location>
</feature>
<feature type="domain" description="Tetrapyrrole methylase" evidence="19">
    <location>
        <begin position="218"/>
        <end position="427"/>
    </location>
</feature>
<dbReference type="GO" id="GO:0032259">
    <property type="term" value="P:methylation"/>
    <property type="evidence" value="ECO:0007669"/>
    <property type="project" value="UniProtKB-KW"/>
</dbReference>
<proteinExistence type="inferred from homology"/>
<comment type="pathway">
    <text evidence="16">Porphyrin-containing compound metabolism; siroheme biosynthesis; siroheme from sirohydrochlorin: step 1/1.</text>
</comment>
<dbReference type="GO" id="GO:0004851">
    <property type="term" value="F:uroporphyrin-III C-methyltransferase activity"/>
    <property type="evidence" value="ECO:0007669"/>
    <property type="project" value="UniProtKB-UniRule"/>
</dbReference>
<evidence type="ECO:0000259" key="20">
    <source>
        <dbReference type="Pfam" id="PF10414"/>
    </source>
</evidence>
<evidence type="ECO:0000256" key="5">
    <source>
        <dbReference type="ARBA" id="ARBA00022603"/>
    </source>
</evidence>
<feature type="region of interest" description="Uroporphyrinogen-III C-methyltransferase" evidence="16">
    <location>
        <begin position="216"/>
        <end position="465"/>
    </location>
</feature>
<evidence type="ECO:0000256" key="9">
    <source>
        <dbReference type="ARBA" id="ARBA00023027"/>
    </source>
</evidence>
<dbReference type="FunFam" id="3.40.1010.10:FF:000001">
    <property type="entry name" value="Siroheme synthase"/>
    <property type="match status" value="1"/>
</dbReference>
<evidence type="ECO:0000313" key="22">
    <source>
        <dbReference type="EMBL" id="TBU97471.1"/>
    </source>
</evidence>
<dbReference type="GO" id="GO:0051287">
    <property type="term" value="F:NAD binding"/>
    <property type="evidence" value="ECO:0007669"/>
    <property type="project" value="InterPro"/>
</dbReference>
<dbReference type="RefSeq" id="WP_131197066.1">
    <property type="nucleotide sequence ID" value="NZ_QJUL01000001.1"/>
</dbReference>
<evidence type="ECO:0000256" key="15">
    <source>
        <dbReference type="ARBA" id="ARBA00060548"/>
    </source>
</evidence>
<comment type="similarity">
    <text evidence="16">In the C-terminal section; belongs to the precorrin methyltransferase family.</text>
</comment>
<dbReference type="InterPro" id="IPR006367">
    <property type="entry name" value="Sirohaem_synthase_N"/>
</dbReference>
<dbReference type="PANTHER" id="PTHR45790:SF1">
    <property type="entry name" value="SIROHEME SYNTHASE"/>
    <property type="match status" value="1"/>
</dbReference>
<feature type="active site" description="Proton acceptor" evidence="16 17">
    <location>
        <position position="248"/>
    </location>
</feature>
<dbReference type="InterPro" id="IPR000878">
    <property type="entry name" value="4pyrrol_Mease"/>
</dbReference>
<accession>A0A4Q9R9V4</accession>
<evidence type="ECO:0000256" key="6">
    <source>
        <dbReference type="ARBA" id="ARBA00022679"/>
    </source>
</evidence>
<keyword evidence="12 16" id="KW-0511">Multifunctional enzyme</keyword>
<dbReference type="GO" id="GO:0051266">
    <property type="term" value="F:sirohydrochlorin ferrochelatase activity"/>
    <property type="evidence" value="ECO:0007669"/>
    <property type="project" value="UniProtKB-EC"/>
</dbReference>
<dbReference type="NCBIfam" id="TIGR01469">
    <property type="entry name" value="cobA_cysG_Cterm"/>
    <property type="match status" value="1"/>
</dbReference>
<dbReference type="SUPFAM" id="SSF51735">
    <property type="entry name" value="NAD(P)-binding Rossmann-fold domains"/>
    <property type="match status" value="1"/>
</dbReference>
<dbReference type="Gene3D" id="3.40.50.720">
    <property type="entry name" value="NAD(P)-binding Rossmann-like Domain"/>
    <property type="match status" value="1"/>
</dbReference>
<keyword evidence="6 16" id="KW-0808">Transferase</keyword>
<dbReference type="Gene3D" id="3.30.950.10">
    <property type="entry name" value="Methyltransferase, Cobalt-precorrin-4 Transmethylase, Domain 2"/>
    <property type="match status" value="1"/>
</dbReference>
<dbReference type="InterPro" id="IPR035996">
    <property type="entry name" value="4pyrrol_Methylase_sf"/>
</dbReference>
<dbReference type="FunFam" id="3.30.160.110:FF:000001">
    <property type="entry name" value="Siroheme synthase"/>
    <property type="match status" value="1"/>
</dbReference>
<organism evidence="22 23">
    <name type="scientific">Phytopseudomonas dryadis</name>
    <dbReference type="NCBI Taxonomy" id="2487520"/>
    <lineage>
        <taxon>Bacteria</taxon>
        <taxon>Pseudomonadati</taxon>
        <taxon>Pseudomonadota</taxon>
        <taxon>Gammaproteobacteria</taxon>
        <taxon>Pseudomonadales</taxon>
        <taxon>Pseudomonadaceae</taxon>
        <taxon>Phytopseudomonas</taxon>
    </lineage>
</organism>
<dbReference type="AlphaFoldDB" id="A0A4Q9R9V4"/>
<feature type="binding site" evidence="16">
    <location>
        <position position="225"/>
    </location>
    <ligand>
        <name>S-adenosyl-L-methionine</name>
        <dbReference type="ChEBI" id="CHEBI:59789"/>
    </ligand>
</feature>
<keyword evidence="4 16" id="KW-0169">Cobalamin biosynthesis</keyword>
<dbReference type="InterPro" id="IPR012409">
    <property type="entry name" value="Sirohaem_synth"/>
</dbReference>
<dbReference type="SUPFAM" id="SSF75615">
    <property type="entry name" value="Siroheme synthase middle domains-like"/>
    <property type="match status" value="1"/>
</dbReference>
<keyword evidence="7 16" id="KW-0949">S-adenosyl-L-methionine</keyword>
<dbReference type="HAMAP" id="MF_01646">
    <property type="entry name" value="Siroheme_synth"/>
    <property type="match status" value="1"/>
</dbReference>
<evidence type="ECO:0000259" key="19">
    <source>
        <dbReference type="Pfam" id="PF00590"/>
    </source>
</evidence>
<dbReference type="FunFam" id="3.30.950.10:FF:000001">
    <property type="entry name" value="Siroheme synthase"/>
    <property type="match status" value="1"/>
</dbReference>
<feature type="binding site" evidence="16">
    <location>
        <position position="306"/>
    </location>
    <ligand>
        <name>S-adenosyl-L-methionine</name>
        <dbReference type="ChEBI" id="CHEBI:59789"/>
    </ligand>
</feature>
<keyword evidence="3 16" id="KW-0597">Phosphoprotein</keyword>
<dbReference type="InterPro" id="IPR019478">
    <property type="entry name" value="Sirohaem_synthase_dimer_dom"/>
</dbReference>
<evidence type="ECO:0000256" key="3">
    <source>
        <dbReference type="ARBA" id="ARBA00022553"/>
    </source>
</evidence>
<dbReference type="EC" id="1.3.1.76" evidence="16"/>
<dbReference type="OrthoDB" id="9815856at2"/>
<keyword evidence="10 16" id="KW-0456">Lyase</keyword>
<dbReference type="Proteomes" id="UP000293172">
    <property type="component" value="Unassembled WGS sequence"/>
</dbReference>
<evidence type="ECO:0000256" key="2">
    <source>
        <dbReference type="ARBA" id="ARBA00005879"/>
    </source>
</evidence>
<dbReference type="InterPro" id="IPR014777">
    <property type="entry name" value="4pyrrole_Mease_sub1"/>
</dbReference>
<dbReference type="InterPro" id="IPR036291">
    <property type="entry name" value="NAD(P)-bd_dom_sf"/>
</dbReference>
<feature type="binding site" evidence="16">
    <location>
        <begin position="301"/>
        <end position="303"/>
    </location>
    <ligand>
        <name>S-adenosyl-L-methionine</name>
        <dbReference type="ChEBI" id="CHEBI:59789"/>
    </ligand>
</feature>
<dbReference type="InterPro" id="IPR006366">
    <property type="entry name" value="CobA/CysG_C"/>
</dbReference>
<evidence type="ECO:0000256" key="16">
    <source>
        <dbReference type="HAMAP-Rule" id="MF_01646"/>
    </source>
</evidence>
<evidence type="ECO:0000256" key="14">
    <source>
        <dbReference type="ARBA" id="ARBA00047561"/>
    </source>
</evidence>
<comment type="pathway">
    <text evidence="1 16">Porphyrin-containing compound metabolism; siroheme biosynthesis; sirohydrochlorin from precorrin-2: step 1/1.</text>
</comment>
<keyword evidence="5 16" id="KW-0489">Methyltransferase</keyword>
<dbReference type="Gene3D" id="3.30.160.110">
    <property type="entry name" value="Siroheme synthase, domain 2"/>
    <property type="match status" value="1"/>
</dbReference>
<dbReference type="InterPro" id="IPR003043">
    <property type="entry name" value="Uropor_MeTrfase_CS"/>
</dbReference>
<dbReference type="Pfam" id="PF10414">
    <property type="entry name" value="CysG_dimeriser"/>
    <property type="match status" value="1"/>
</dbReference>
<comment type="pathway">
    <text evidence="16">Cofactor biosynthesis; adenosylcobalamin biosynthesis; sirohydrochlorin from precorrin-2: step 1/1.</text>
</comment>
<evidence type="ECO:0000256" key="10">
    <source>
        <dbReference type="ARBA" id="ARBA00023239"/>
    </source>
</evidence>
<evidence type="ECO:0000313" key="23">
    <source>
        <dbReference type="Proteomes" id="UP000293172"/>
    </source>
</evidence>
<comment type="caution">
    <text evidence="22">The sequence shown here is derived from an EMBL/GenBank/DDBJ whole genome shotgun (WGS) entry which is preliminary data.</text>
</comment>
<dbReference type="Gene3D" id="1.10.8.210">
    <property type="entry name" value="Sirohaem synthase, dimerisation domain"/>
    <property type="match status" value="1"/>
</dbReference>
<evidence type="ECO:0000256" key="7">
    <source>
        <dbReference type="ARBA" id="ARBA00022691"/>
    </source>
</evidence>
<evidence type="ECO:0000256" key="11">
    <source>
        <dbReference type="ARBA" id="ARBA00023244"/>
    </source>
</evidence>
<keyword evidence="11 16" id="KW-0627">Porphyrin biosynthesis</keyword>
<dbReference type="PROSITE" id="PS00840">
    <property type="entry name" value="SUMT_2"/>
    <property type="match status" value="1"/>
</dbReference>
<protein>
    <recommendedName>
        <fullName evidence="16">Siroheme synthase</fullName>
    </recommendedName>
    <domain>
        <recommendedName>
            <fullName evidence="16">Uroporphyrinogen-III C-methyltransferase</fullName>
            <shortName evidence="16">Urogen III methylase</shortName>
            <ecNumber evidence="16">2.1.1.107</ecNumber>
        </recommendedName>
        <alternativeName>
            <fullName evidence="16">SUMT</fullName>
        </alternativeName>
        <alternativeName>
            <fullName evidence="16">Uroporphyrinogen III methylase</fullName>
            <shortName evidence="16">UROM</shortName>
        </alternativeName>
    </domain>
    <domain>
        <recommendedName>
            <fullName evidence="16">Precorrin-2 dehydrogenase</fullName>
            <ecNumber evidence="16">1.3.1.76</ecNumber>
        </recommendedName>
    </domain>
    <domain>
        <recommendedName>
            <fullName evidence="16">Sirohydrochlorin ferrochelatase</fullName>
            <ecNumber evidence="16">4.99.1.4</ecNumber>
        </recommendedName>
    </domain>
</protein>
<dbReference type="Pfam" id="PF14824">
    <property type="entry name" value="Sirohm_synth_M"/>
    <property type="match status" value="1"/>
</dbReference>
<dbReference type="Pfam" id="PF00590">
    <property type="entry name" value="TP_methylase"/>
    <property type="match status" value="1"/>
</dbReference>
<feature type="domain" description="Siroheme synthase central" evidence="21">
    <location>
        <begin position="120"/>
        <end position="144"/>
    </location>
</feature>
<dbReference type="EMBL" id="QJUL01000001">
    <property type="protein sequence ID" value="TBU97471.1"/>
    <property type="molecule type" value="Genomic_DNA"/>
</dbReference>
<comment type="similarity">
    <text evidence="2 18">Belongs to the precorrin methyltransferase family.</text>
</comment>
<dbReference type="GO" id="GO:0009236">
    <property type="term" value="P:cobalamin biosynthetic process"/>
    <property type="evidence" value="ECO:0007669"/>
    <property type="project" value="UniProtKB-UniRule"/>
</dbReference>
<comment type="catalytic activity">
    <reaction evidence="16">
        <text>siroheme + 2 H(+) = sirohydrochlorin + Fe(2+)</text>
        <dbReference type="Rhea" id="RHEA:24360"/>
        <dbReference type="ChEBI" id="CHEBI:15378"/>
        <dbReference type="ChEBI" id="CHEBI:29033"/>
        <dbReference type="ChEBI" id="CHEBI:58351"/>
        <dbReference type="ChEBI" id="CHEBI:60052"/>
        <dbReference type="EC" id="4.99.1.4"/>
    </reaction>
</comment>
<evidence type="ECO:0000256" key="4">
    <source>
        <dbReference type="ARBA" id="ARBA00022573"/>
    </source>
</evidence>
<dbReference type="InterPro" id="IPR037115">
    <property type="entry name" value="Sirohaem_synt_dimer_dom_sf"/>
</dbReference>
<dbReference type="EC" id="2.1.1.107" evidence="16"/>
<feature type="binding site" evidence="16">
    <location>
        <begin position="22"/>
        <end position="23"/>
    </location>
    <ligand>
        <name>NAD(+)</name>
        <dbReference type="ChEBI" id="CHEBI:57540"/>
    </ligand>
</feature>
<dbReference type="NCBIfam" id="NF004790">
    <property type="entry name" value="PRK06136.1"/>
    <property type="match status" value="1"/>
</dbReference>
<feature type="region of interest" description="Precorrin-2 dehydrogenase / sirohydrochlorin ferrochelatase" evidence="16">
    <location>
        <begin position="1"/>
        <end position="203"/>
    </location>
</feature>
<dbReference type="PIRSF" id="PIRSF036426">
    <property type="entry name" value="Sirohaem_synth"/>
    <property type="match status" value="1"/>
</dbReference>
<gene>
    <name evidence="22" type="primary">cobA</name>
    <name evidence="16" type="synonym">cysG</name>
    <name evidence="22" type="ORF">DNK44_00340</name>
</gene>
<dbReference type="EC" id="4.99.1.4" evidence="16"/>
<dbReference type="GO" id="GO:0043115">
    <property type="term" value="F:precorrin-2 dehydrogenase activity"/>
    <property type="evidence" value="ECO:0007669"/>
    <property type="project" value="UniProtKB-UniRule"/>
</dbReference>
<dbReference type="Gene3D" id="3.40.1010.10">
    <property type="entry name" value="Cobalt-precorrin-4 Transmethylase, Domain 1"/>
    <property type="match status" value="1"/>
</dbReference>
<reference evidence="22 23" key="1">
    <citation type="submission" date="2018-06" db="EMBL/GenBank/DDBJ databases">
        <title>Three novel Pseudomonas species isolated from symptomatic oak.</title>
        <authorList>
            <person name="Bueno-Gonzalez V."/>
            <person name="Brady C."/>
        </authorList>
    </citation>
    <scope>NUCLEOTIDE SEQUENCE [LARGE SCALE GENOMIC DNA]</scope>
    <source>
        <strain evidence="22 23">P6B</strain>
    </source>
</reference>
<sequence length="465" mass="50215">MDFLPLFHKLQDRRVLVIGGGEIALRKARLLADAGATLRVVSPEAGSELRELVEQGAGQLLLRGYQVDDLQGVSLVIAATDDVPLNARISEQAQALGIPVNVVDAPALCSVIFPAIVDRSPLIVAVSSGGDAPVLARLIRARIETWIPSTYGQLAGLAKTFRARVKQLFPEVQQRRVFWEDVFQGPIAESVFAGKPGEARRLLEDKVSGAAPQALGEVYLVGAGPGDPDLLTFRALRLMQQADVVLYDRLVAPAIIELCRRDAERIYVGKRRADHAVPQEQINQRLIELAKAGKRVLRLKGGDPFIFGRGGEEIEQLAAHGIPFQVVPGITAASGCSAYAGIPLTHRDHAQSVRFVTGHLKDGSSDLPWPELIAPSQTLVFYMGLVGLPIICRQLIAHGRAASTPAALIQQGTTDNQRVFTGTLANLPELVAQHDVHAPTLVIVGEVVQLRDKLAWFEGAQQTAR</sequence>
<dbReference type="PANTHER" id="PTHR45790">
    <property type="entry name" value="SIROHEME SYNTHASE-RELATED"/>
    <property type="match status" value="1"/>
</dbReference>
<dbReference type="NCBIfam" id="TIGR01470">
    <property type="entry name" value="cysG_Nterm"/>
    <property type="match status" value="1"/>
</dbReference>
<comment type="pathway">
    <text evidence="13 16">Porphyrin-containing compound metabolism; siroheme biosynthesis; precorrin-2 from uroporphyrinogen III: step 1/1.</text>
</comment>
<dbReference type="InterPro" id="IPR014776">
    <property type="entry name" value="4pyrrole_Mease_sub2"/>
</dbReference>
<feature type="binding site" evidence="16">
    <location>
        <begin position="331"/>
        <end position="332"/>
    </location>
    <ligand>
        <name>S-adenosyl-L-methionine</name>
        <dbReference type="ChEBI" id="CHEBI:59789"/>
    </ligand>
</feature>
<feature type="binding site" evidence="16">
    <location>
        <position position="412"/>
    </location>
    <ligand>
        <name>S-adenosyl-L-methionine</name>
        <dbReference type="ChEBI" id="CHEBI:59789"/>
    </ligand>
</feature>
<evidence type="ECO:0000256" key="12">
    <source>
        <dbReference type="ARBA" id="ARBA00023268"/>
    </source>
</evidence>
<dbReference type="NCBIfam" id="NF007922">
    <property type="entry name" value="PRK10637.1"/>
    <property type="match status" value="1"/>
</dbReference>
<keyword evidence="8 16" id="KW-0560">Oxidoreductase</keyword>
<keyword evidence="9 16" id="KW-0520">NAD</keyword>
<dbReference type="UniPathway" id="UPA00148">
    <property type="reaction ID" value="UER00211"/>
</dbReference>
<evidence type="ECO:0000259" key="21">
    <source>
        <dbReference type="Pfam" id="PF14824"/>
    </source>
</evidence>
<feature type="binding site" evidence="16">
    <location>
        <begin position="43"/>
        <end position="44"/>
    </location>
    <ligand>
        <name>NAD(+)</name>
        <dbReference type="ChEBI" id="CHEBI:57540"/>
    </ligand>
</feature>
<dbReference type="SUPFAM" id="SSF53790">
    <property type="entry name" value="Tetrapyrrole methylase"/>
    <property type="match status" value="1"/>
</dbReference>
<comment type="similarity">
    <text evidence="16">In the N-terminal section; belongs to the precorrin-2 dehydrogenase / sirohydrochlorin ferrochelatase family.</text>
</comment>